<dbReference type="GO" id="GO:1990923">
    <property type="term" value="C:PET complex"/>
    <property type="evidence" value="ECO:0007669"/>
    <property type="project" value="TreeGrafter"/>
</dbReference>
<protein>
    <recommendedName>
        <fullName evidence="1">3'-5' exonuclease domain-containing protein</fullName>
    </recommendedName>
</protein>
<dbReference type="EMBL" id="CAACVG010009400">
    <property type="protein sequence ID" value="VEN53165.1"/>
    <property type="molecule type" value="Genomic_DNA"/>
</dbReference>
<gene>
    <name evidence="2" type="ORF">CALMAC_LOCUS13059</name>
</gene>
<dbReference type="GO" id="GO:0003676">
    <property type="term" value="F:nucleic acid binding"/>
    <property type="evidence" value="ECO:0007669"/>
    <property type="project" value="InterPro"/>
</dbReference>
<dbReference type="GO" id="GO:0008408">
    <property type="term" value="F:3'-5' exonuclease activity"/>
    <property type="evidence" value="ECO:0007669"/>
    <property type="project" value="InterPro"/>
</dbReference>
<dbReference type="PANTHER" id="PTHR46628:SF1">
    <property type="entry name" value="PIRNA BIOGENESIS PROTEIN EXD1"/>
    <property type="match status" value="1"/>
</dbReference>
<sequence>MASIRLLVLSTWQQVFLFDMRNFKNCYFYPEIKDILESAYVCKVMHKAGPMLDKLFRKYKVFVRNVFDTQVVDLIIEKNKKGVCPEKSRNLSECLVHHLNFPQWFLKSALETSGKKWLEQPLTSKRRNYAAQLVTYLIILKEEMQKTLLSEVYRAIDNVHDYYESLNNKDFADHTYGNVVTKEMDSLIPLMGKQLIQNDSKNSGGDISNINC</sequence>
<evidence type="ECO:0000259" key="1">
    <source>
        <dbReference type="Pfam" id="PF01612"/>
    </source>
</evidence>
<keyword evidence="3" id="KW-1185">Reference proteome</keyword>
<evidence type="ECO:0000313" key="2">
    <source>
        <dbReference type="EMBL" id="VEN53165.1"/>
    </source>
</evidence>
<dbReference type="Pfam" id="PF01612">
    <property type="entry name" value="DNA_pol_A_exo1"/>
    <property type="match status" value="1"/>
</dbReference>
<accession>A0A653CZ12</accession>
<dbReference type="InterPro" id="IPR012337">
    <property type="entry name" value="RNaseH-like_sf"/>
</dbReference>
<proteinExistence type="predicted"/>
<reference evidence="2 3" key="1">
    <citation type="submission" date="2019-01" db="EMBL/GenBank/DDBJ databases">
        <authorList>
            <person name="Sayadi A."/>
        </authorList>
    </citation>
    <scope>NUCLEOTIDE SEQUENCE [LARGE SCALE GENOMIC DNA]</scope>
</reference>
<name>A0A653CZ12_CALMS</name>
<dbReference type="OrthoDB" id="26838at2759"/>
<dbReference type="Gene3D" id="3.30.420.10">
    <property type="entry name" value="Ribonuclease H-like superfamily/Ribonuclease H"/>
    <property type="match status" value="1"/>
</dbReference>
<dbReference type="PANTHER" id="PTHR46628">
    <property type="entry name" value="PIRNA BIOGENESIS PROTEIN EXD1"/>
    <property type="match status" value="1"/>
</dbReference>
<dbReference type="AlphaFoldDB" id="A0A653CZ12"/>
<dbReference type="GO" id="GO:0034587">
    <property type="term" value="P:piRNA processing"/>
    <property type="evidence" value="ECO:0007669"/>
    <property type="project" value="TreeGrafter"/>
</dbReference>
<dbReference type="InterPro" id="IPR002562">
    <property type="entry name" value="3'-5'_exonuclease_dom"/>
</dbReference>
<feature type="domain" description="3'-5' exonuclease" evidence="1">
    <location>
        <begin position="28"/>
        <end position="148"/>
    </location>
</feature>
<dbReference type="InterPro" id="IPR052144">
    <property type="entry name" value="piRNA_biogenesis_EXD1"/>
</dbReference>
<evidence type="ECO:0000313" key="3">
    <source>
        <dbReference type="Proteomes" id="UP000410492"/>
    </source>
</evidence>
<dbReference type="InterPro" id="IPR036397">
    <property type="entry name" value="RNaseH_sf"/>
</dbReference>
<dbReference type="SUPFAM" id="SSF53098">
    <property type="entry name" value="Ribonuclease H-like"/>
    <property type="match status" value="1"/>
</dbReference>
<organism evidence="2 3">
    <name type="scientific">Callosobruchus maculatus</name>
    <name type="common">Southern cowpea weevil</name>
    <name type="synonym">Pulse bruchid</name>
    <dbReference type="NCBI Taxonomy" id="64391"/>
    <lineage>
        <taxon>Eukaryota</taxon>
        <taxon>Metazoa</taxon>
        <taxon>Ecdysozoa</taxon>
        <taxon>Arthropoda</taxon>
        <taxon>Hexapoda</taxon>
        <taxon>Insecta</taxon>
        <taxon>Pterygota</taxon>
        <taxon>Neoptera</taxon>
        <taxon>Endopterygota</taxon>
        <taxon>Coleoptera</taxon>
        <taxon>Polyphaga</taxon>
        <taxon>Cucujiformia</taxon>
        <taxon>Chrysomeloidea</taxon>
        <taxon>Chrysomelidae</taxon>
        <taxon>Bruchinae</taxon>
        <taxon>Bruchini</taxon>
        <taxon>Callosobruchus</taxon>
    </lineage>
</organism>
<dbReference type="Proteomes" id="UP000410492">
    <property type="component" value="Unassembled WGS sequence"/>
</dbReference>